<feature type="domain" description="RRM" evidence="9">
    <location>
        <begin position="2"/>
        <end position="79"/>
    </location>
</feature>
<feature type="domain" description="RRM" evidence="9">
    <location>
        <begin position="233"/>
        <end position="304"/>
    </location>
</feature>
<evidence type="ECO:0000259" key="9">
    <source>
        <dbReference type="PROSITE" id="PS50102"/>
    </source>
</evidence>
<dbReference type="InterPro" id="IPR012677">
    <property type="entry name" value="Nucleotide-bd_a/b_plait_sf"/>
</dbReference>
<dbReference type="EMBL" id="DS235327">
    <property type="protein sequence ID" value="EEB14728.1"/>
    <property type="molecule type" value="Genomic_DNA"/>
</dbReference>
<feature type="domain" description="RRM" evidence="9">
    <location>
        <begin position="747"/>
        <end position="827"/>
    </location>
</feature>
<dbReference type="eggNOG" id="KOG0110">
    <property type="taxonomic scope" value="Eukaryota"/>
</dbReference>
<dbReference type="EnsemblMetazoa" id="PHUM320290-RA">
    <property type="protein sequence ID" value="PHUM320290-PA"/>
    <property type="gene ID" value="PHUM320290"/>
</dbReference>
<dbReference type="GeneID" id="8236103"/>
<dbReference type="GO" id="GO:0005730">
    <property type="term" value="C:nucleolus"/>
    <property type="evidence" value="ECO:0007669"/>
    <property type="project" value="TreeGrafter"/>
</dbReference>
<feature type="region of interest" description="Disordered" evidence="8">
    <location>
        <begin position="609"/>
        <end position="636"/>
    </location>
</feature>
<dbReference type="CDD" id="cd12571">
    <property type="entry name" value="RRM6_RBM19"/>
    <property type="match status" value="1"/>
</dbReference>
<dbReference type="FunCoup" id="E0VMX2">
    <property type="interactions" value="1834"/>
</dbReference>
<dbReference type="Gene3D" id="3.30.70.330">
    <property type="match status" value="6"/>
</dbReference>
<name>E0VMX2_PEDHC</name>
<keyword evidence="4 6" id="KW-0694">RNA-binding</keyword>
<evidence type="ECO:0000256" key="4">
    <source>
        <dbReference type="ARBA" id="ARBA00022884"/>
    </source>
</evidence>
<feature type="domain" description="RRM" evidence="9">
    <location>
        <begin position="517"/>
        <end position="589"/>
    </location>
</feature>
<dbReference type="InterPro" id="IPR051945">
    <property type="entry name" value="RRM_MRD1_RNA_proc_ribogen"/>
</dbReference>
<keyword evidence="3" id="KW-0677">Repeat</keyword>
<feature type="domain" description="RRM" evidence="9">
    <location>
        <begin position="334"/>
        <end position="412"/>
    </location>
</feature>
<sequence length="846" mass="96661">MSRLIVKNLPGLITKEKLHQIFSEQGVVTDVQLKYTKEGKFRKFAFIGFQKPEYAEKAKAALNKTFINMSKIQVETCAELGDPNKPRPWSKYAPENVAKKKKKQTQINHNESKKKLKMNEKEKIKDKEVKELLKNHENDDLFSEFMKIHVPDLSINSDKKLENVEEEIKNTNKNENEDSENNKEETNVLANQDIPDSEYIKLKTGQNILIKTESKSSVKLKKNGKEALNIELFTIKLRGLPLEIKKSQIKEFLKPNKPFSIRKALRMRGTVFCGFKTEKEMKQALRKNKSFLGGKRIYVSEVRKDNMAEVNEKEKKWEAENERLKKSETVAESGRIFIRNLPYTVTENELKEVFEKYGPVIEFILPIDSFTRKPKGFGIVTYLIPEHACKAYNELDGTIFSGRMLHLLPALPNNEFSEEDLNEDSFKKKKMKKEQSKINSTANWNTFFIGENALAEVVAATYKTSKESVLDDKKSGAAVRLALGETQFVNKMKEFLEENNVCLDSFENMSVSPRSNTVILVKNLPFGTTSEEISEKFRKFGLLSRVVVPPSGVAALVEFAEPSEARIAFRRLSYSKFKHVPLYLEWAPEKVFSTEAKPVEKIEKTCNENLESEKSTNQNQSAENETQKTTGTIEEQRVPEEGTVIFVKNLNFATNESSLRKHFEACGTVLSVTIARKKDPKEPGKSLSMGYGFVEFSLKEEADKALKTLQFTNLDDHKIELKRSNRTTSVANTNSRNTYKKCEKPSSKILVRNVPFQATKREIGDLFKVFGEIKAIRLPKKLVGSGSHRGFCFVEYNTVQDAKRAFNSLSQSTHLYGRRLVLEWAAVDDDIENLRIKTAEQFNAGL</sequence>
<evidence type="ECO:0000256" key="3">
    <source>
        <dbReference type="ARBA" id="ARBA00022737"/>
    </source>
</evidence>
<evidence type="ECO:0000256" key="5">
    <source>
        <dbReference type="ARBA" id="ARBA00023242"/>
    </source>
</evidence>
<dbReference type="OMA" id="FNNTCIQ"/>
<dbReference type="InterPro" id="IPR034421">
    <property type="entry name" value="RBM19_RRM6"/>
</dbReference>
<keyword evidence="7" id="KW-0175">Coiled coil</keyword>
<evidence type="ECO:0000256" key="8">
    <source>
        <dbReference type="SAM" id="MobiDB-lite"/>
    </source>
</evidence>
<evidence type="ECO:0000256" key="7">
    <source>
        <dbReference type="SAM" id="Coils"/>
    </source>
</evidence>
<reference evidence="10" key="1">
    <citation type="submission" date="2007-04" db="EMBL/GenBank/DDBJ databases">
        <title>Annotation of Pediculus humanus corporis strain USDA.</title>
        <authorList>
            <person name="Kirkness E."/>
            <person name="Hannick L."/>
            <person name="Hass B."/>
            <person name="Bruggner R."/>
            <person name="Lawson D."/>
            <person name="Bidwell S."/>
            <person name="Joardar V."/>
            <person name="Caler E."/>
            <person name="Walenz B."/>
            <person name="Inman J."/>
            <person name="Schobel S."/>
            <person name="Galinsky K."/>
            <person name="Amedeo P."/>
            <person name="Strausberg R."/>
        </authorList>
    </citation>
    <scope>NUCLEOTIDE SEQUENCE</scope>
    <source>
        <strain evidence="10">USDA</strain>
    </source>
</reference>
<feature type="coiled-coil region" evidence="7">
    <location>
        <begin position="119"/>
        <end position="185"/>
    </location>
</feature>
<dbReference type="GO" id="GO:0003729">
    <property type="term" value="F:mRNA binding"/>
    <property type="evidence" value="ECO:0007669"/>
    <property type="project" value="TreeGrafter"/>
</dbReference>
<reference evidence="11" key="3">
    <citation type="submission" date="2020-05" db="UniProtKB">
        <authorList>
            <consortium name="EnsemblMetazoa"/>
        </authorList>
    </citation>
    <scope>IDENTIFICATION</scope>
    <source>
        <strain evidence="11">USDA</strain>
    </source>
</reference>
<dbReference type="SUPFAM" id="SSF54928">
    <property type="entry name" value="RNA-binding domain, RBD"/>
    <property type="match status" value="5"/>
</dbReference>
<evidence type="ECO:0000313" key="11">
    <source>
        <dbReference type="EnsemblMetazoa" id="PHUM320290-PA"/>
    </source>
</evidence>
<feature type="domain" description="RRM" evidence="9">
    <location>
        <begin position="643"/>
        <end position="726"/>
    </location>
</feature>
<dbReference type="FunFam" id="3.30.70.330:FF:000277">
    <property type="entry name" value="RNA binding motif protein 19"/>
    <property type="match status" value="1"/>
</dbReference>
<comment type="subcellular location">
    <subcellularLocation>
        <location evidence="1">Nucleus</location>
    </subcellularLocation>
</comment>
<evidence type="ECO:0000256" key="1">
    <source>
        <dbReference type="ARBA" id="ARBA00004123"/>
    </source>
</evidence>
<comment type="similarity">
    <text evidence="2">Belongs to the RRM MRD1 family.</text>
</comment>
<evidence type="ECO:0000313" key="10">
    <source>
        <dbReference type="EMBL" id="EEB14728.1"/>
    </source>
</evidence>
<dbReference type="RefSeq" id="XP_002427466.1">
    <property type="nucleotide sequence ID" value="XM_002427421.1"/>
</dbReference>
<evidence type="ECO:0000256" key="6">
    <source>
        <dbReference type="PROSITE-ProRule" id="PRU00176"/>
    </source>
</evidence>
<dbReference type="STRING" id="121224.E0VMX2"/>
<dbReference type="CTD" id="8236103"/>
<reference evidence="10" key="2">
    <citation type="submission" date="2007-04" db="EMBL/GenBank/DDBJ databases">
        <title>The genome of the human body louse.</title>
        <authorList>
            <consortium name="The Human Body Louse Genome Consortium"/>
            <person name="Kirkness E."/>
            <person name="Walenz B."/>
            <person name="Hass B."/>
            <person name="Bruggner R."/>
            <person name="Strausberg R."/>
        </authorList>
    </citation>
    <scope>NUCLEOTIDE SEQUENCE</scope>
    <source>
        <strain evidence="10">USDA</strain>
    </source>
</reference>
<keyword evidence="12" id="KW-1185">Reference proteome</keyword>
<evidence type="ECO:0000313" key="12">
    <source>
        <dbReference type="Proteomes" id="UP000009046"/>
    </source>
</evidence>
<accession>E0VMX2</accession>
<dbReference type="AlphaFoldDB" id="E0VMX2"/>
<dbReference type="EMBL" id="AAZO01003719">
    <property type="status" value="NOT_ANNOTATED_CDS"/>
    <property type="molecule type" value="Genomic_DNA"/>
</dbReference>
<feature type="compositionally biased region" description="Polar residues" evidence="8">
    <location>
        <begin position="615"/>
        <end position="633"/>
    </location>
</feature>
<dbReference type="InterPro" id="IPR034423">
    <property type="entry name" value="RBM19_RRM5"/>
</dbReference>
<dbReference type="SMART" id="SM00360">
    <property type="entry name" value="RRM"/>
    <property type="match status" value="6"/>
</dbReference>
<organism>
    <name type="scientific">Pediculus humanus subsp. corporis</name>
    <name type="common">Body louse</name>
    <dbReference type="NCBI Taxonomy" id="121224"/>
    <lineage>
        <taxon>Eukaryota</taxon>
        <taxon>Metazoa</taxon>
        <taxon>Ecdysozoa</taxon>
        <taxon>Arthropoda</taxon>
        <taxon>Hexapoda</taxon>
        <taxon>Insecta</taxon>
        <taxon>Pterygota</taxon>
        <taxon>Neoptera</taxon>
        <taxon>Paraneoptera</taxon>
        <taxon>Psocodea</taxon>
        <taxon>Troctomorpha</taxon>
        <taxon>Phthiraptera</taxon>
        <taxon>Anoplura</taxon>
        <taxon>Pediculidae</taxon>
        <taxon>Pediculus</taxon>
    </lineage>
</organism>
<dbReference type="FunFam" id="3.30.70.330:FF:000738">
    <property type="entry name" value="RNA-binding motif protein 19"/>
    <property type="match status" value="1"/>
</dbReference>
<dbReference type="InParanoid" id="E0VMX2"/>
<evidence type="ECO:0000256" key="2">
    <source>
        <dbReference type="ARBA" id="ARBA00008033"/>
    </source>
</evidence>
<dbReference type="PROSITE" id="PS50102">
    <property type="entry name" value="RRM"/>
    <property type="match status" value="6"/>
</dbReference>
<dbReference type="VEuPathDB" id="VectorBase:PHUM320290"/>
<dbReference type="PANTHER" id="PTHR48039">
    <property type="entry name" value="RNA-BINDING MOTIF PROTEIN 14B"/>
    <property type="match status" value="1"/>
</dbReference>
<dbReference type="PANTHER" id="PTHR48039:SF5">
    <property type="entry name" value="RNA-BINDING PROTEIN 28"/>
    <property type="match status" value="1"/>
</dbReference>
<dbReference type="CDD" id="cd12318">
    <property type="entry name" value="RRM5_RBM19_like"/>
    <property type="match status" value="1"/>
</dbReference>
<protein>
    <submittedName>
        <fullName evidence="10 11">RNA binding motif protein, putative</fullName>
    </submittedName>
</protein>
<dbReference type="OrthoDB" id="439639at2759"/>
<proteinExistence type="inferred from homology"/>
<dbReference type="Proteomes" id="UP000009046">
    <property type="component" value="Unassembled WGS sequence"/>
</dbReference>
<dbReference type="InterPro" id="IPR000504">
    <property type="entry name" value="RRM_dom"/>
</dbReference>
<dbReference type="Pfam" id="PF00076">
    <property type="entry name" value="RRM_1"/>
    <property type="match status" value="5"/>
</dbReference>
<keyword evidence="5" id="KW-0539">Nucleus</keyword>
<dbReference type="CDD" id="cd12317">
    <property type="entry name" value="RRM4_RBM19_RRM3_MRD1"/>
    <property type="match status" value="1"/>
</dbReference>
<dbReference type="HOGENOM" id="CLU_008479_1_0_1"/>
<dbReference type="KEGG" id="phu:Phum_PHUM320290"/>
<gene>
    <name evidence="11" type="primary">8236103</name>
    <name evidence="10" type="ORF">Phum_PHUM320290</name>
</gene>
<dbReference type="InterPro" id="IPR035979">
    <property type="entry name" value="RBD_domain_sf"/>
</dbReference>